<dbReference type="OrthoDB" id="1113186at2759"/>
<protein>
    <recommendedName>
        <fullName evidence="3">Reverse transcriptase zinc-binding domain-containing protein</fullName>
    </recommendedName>
</protein>
<reference evidence="1 2" key="1">
    <citation type="submission" date="2020-02" db="EMBL/GenBank/DDBJ databases">
        <authorList>
            <person name="Ma Q."/>
            <person name="Huang Y."/>
            <person name="Song X."/>
            <person name="Pei D."/>
        </authorList>
    </citation>
    <scope>NUCLEOTIDE SEQUENCE [LARGE SCALE GENOMIC DNA]</scope>
    <source>
        <strain evidence="1">Sxm20200214</strain>
        <tissue evidence="1">Leaf</tissue>
    </source>
</reference>
<sequence>MSSDLKCVRCQERETKTHLFFNCSFAKEVWSVVPLAQTVHIAAEDSFTNVITKFRKMICLPPTEISGNVLPWICREIWTSRNALVFENKNSSSKETATKGLASAKE</sequence>
<organism evidence="1 2">
    <name type="scientific">Brassica carinata</name>
    <name type="common">Ethiopian mustard</name>
    <name type="synonym">Abyssinian cabbage</name>
    <dbReference type="NCBI Taxonomy" id="52824"/>
    <lineage>
        <taxon>Eukaryota</taxon>
        <taxon>Viridiplantae</taxon>
        <taxon>Streptophyta</taxon>
        <taxon>Embryophyta</taxon>
        <taxon>Tracheophyta</taxon>
        <taxon>Spermatophyta</taxon>
        <taxon>Magnoliopsida</taxon>
        <taxon>eudicotyledons</taxon>
        <taxon>Gunneridae</taxon>
        <taxon>Pentapetalae</taxon>
        <taxon>rosids</taxon>
        <taxon>malvids</taxon>
        <taxon>Brassicales</taxon>
        <taxon>Brassicaceae</taxon>
        <taxon>Brassiceae</taxon>
        <taxon>Brassica</taxon>
    </lineage>
</organism>
<comment type="caution">
    <text evidence="1">The sequence shown here is derived from an EMBL/GenBank/DDBJ whole genome shotgun (WGS) entry which is preliminary data.</text>
</comment>
<gene>
    <name evidence="1" type="ORF">Bca52824_051685</name>
</gene>
<name>A0A8X7R4X7_BRACI</name>
<evidence type="ECO:0000313" key="2">
    <source>
        <dbReference type="Proteomes" id="UP000886595"/>
    </source>
</evidence>
<evidence type="ECO:0008006" key="3">
    <source>
        <dbReference type="Google" id="ProtNLM"/>
    </source>
</evidence>
<keyword evidence="2" id="KW-1185">Reference proteome</keyword>
<dbReference type="EMBL" id="JAAMPC010000011">
    <property type="protein sequence ID" value="KAG2280465.1"/>
    <property type="molecule type" value="Genomic_DNA"/>
</dbReference>
<dbReference type="Proteomes" id="UP000886595">
    <property type="component" value="Unassembled WGS sequence"/>
</dbReference>
<evidence type="ECO:0000313" key="1">
    <source>
        <dbReference type="EMBL" id="KAG2280465.1"/>
    </source>
</evidence>
<dbReference type="AlphaFoldDB" id="A0A8X7R4X7"/>
<accession>A0A8X7R4X7</accession>
<proteinExistence type="predicted"/>